<dbReference type="SUPFAM" id="SSF81321">
    <property type="entry name" value="Family A G protein-coupled receptor-like"/>
    <property type="match status" value="1"/>
</dbReference>
<sequence>RDGNLNVPALLILLSAAIMMSINFFISVFLFSQTILQIRKAKTFSFNFRQLQIRILRALFAQASVPFLFVYIPFGVAIYFPFFKIYYYGIANHCMTMTSFSEAWDAIVVILLIKDYRDGFLSLICRRKTQTSIGTT</sequence>
<organism evidence="2 3">
    <name type="scientific">Pristionchus entomophagus</name>
    <dbReference type="NCBI Taxonomy" id="358040"/>
    <lineage>
        <taxon>Eukaryota</taxon>
        <taxon>Metazoa</taxon>
        <taxon>Ecdysozoa</taxon>
        <taxon>Nematoda</taxon>
        <taxon>Chromadorea</taxon>
        <taxon>Rhabditida</taxon>
        <taxon>Rhabditina</taxon>
        <taxon>Diplogasteromorpha</taxon>
        <taxon>Diplogasteroidea</taxon>
        <taxon>Neodiplogasteridae</taxon>
        <taxon>Pristionchus</taxon>
    </lineage>
</organism>
<dbReference type="Pfam" id="PF10326">
    <property type="entry name" value="7TM_GPCR_Str"/>
    <property type="match status" value="1"/>
</dbReference>
<feature type="transmembrane region" description="Helical" evidence="1">
    <location>
        <begin position="59"/>
        <end position="80"/>
    </location>
</feature>
<name>A0AAV5SE83_9BILA</name>
<evidence type="ECO:0000313" key="3">
    <source>
        <dbReference type="Proteomes" id="UP001432027"/>
    </source>
</evidence>
<comment type="caution">
    <text evidence="2">The sequence shown here is derived from an EMBL/GenBank/DDBJ whole genome shotgun (WGS) entry which is preliminary data.</text>
</comment>
<feature type="non-terminal residue" evidence="2">
    <location>
        <position position="1"/>
    </location>
</feature>
<proteinExistence type="predicted"/>
<evidence type="ECO:0000313" key="2">
    <source>
        <dbReference type="EMBL" id="GMS81215.1"/>
    </source>
</evidence>
<accession>A0AAV5SE83</accession>
<dbReference type="Proteomes" id="UP001432027">
    <property type="component" value="Unassembled WGS sequence"/>
</dbReference>
<reference evidence="2" key="1">
    <citation type="submission" date="2023-10" db="EMBL/GenBank/DDBJ databases">
        <title>Genome assembly of Pristionchus species.</title>
        <authorList>
            <person name="Yoshida K."/>
            <person name="Sommer R.J."/>
        </authorList>
    </citation>
    <scope>NUCLEOTIDE SEQUENCE</scope>
    <source>
        <strain evidence="2">RS0144</strain>
    </source>
</reference>
<feature type="transmembrane region" description="Helical" evidence="1">
    <location>
        <begin position="12"/>
        <end position="38"/>
    </location>
</feature>
<dbReference type="PANTHER" id="PTHR22943">
    <property type="entry name" value="7-TRANSMEMBRANE DOMAIN RECEPTOR C.ELEGANS"/>
    <property type="match status" value="1"/>
</dbReference>
<keyword evidence="1" id="KW-0812">Transmembrane</keyword>
<gene>
    <name evidence="2" type="ORF">PENTCL1PPCAC_3390</name>
</gene>
<dbReference type="AlphaFoldDB" id="A0AAV5SE83"/>
<evidence type="ECO:0008006" key="4">
    <source>
        <dbReference type="Google" id="ProtNLM"/>
    </source>
</evidence>
<feature type="non-terminal residue" evidence="2">
    <location>
        <position position="136"/>
    </location>
</feature>
<keyword evidence="3" id="KW-1185">Reference proteome</keyword>
<dbReference type="EMBL" id="BTSX01000001">
    <property type="protein sequence ID" value="GMS81215.1"/>
    <property type="molecule type" value="Genomic_DNA"/>
</dbReference>
<dbReference type="InterPro" id="IPR019428">
    <property type="entry name" value="7TM_GPCR_serpentine_rcpt_Str"/>
</dbReference>
<evidence type="ECO:0000256" key="1">
    <source>
        <dbReference type="SAM" id="Phobius"/>
    </source>
</evidence>
<dbReference type="PANTHER" id="PTHR22943:SF248">
    <property type="entry name" value="SEVEN TM RECEPTOR"/>
    <property type="match status" value="1"/>
</dbReference>
<keyword evidence="1" id="KW-0472">Membrane</keyword>
<keyword evidence="1" id="KW-1133">Transmembrane helix</keyword>
<protein>
    <recommendedName>
        <fullName evidence="4">G protein-coupled receptor</fullName>
    </recommendedName>
</protein>